<feature type="domain" description="Histidine kinase" evidence="12">
    <location>
        <begin position="124"/>
        <end position="323"/>
    </location>
</feature>
<organism evidence="13 14">
    <name type="scientific">Longibaculum muris</name>
    <dbReference type="NCBI Taxonomy" id="1796628"/>
    <lineage>
        <taxon>Bacteria</taxon>
        <taxon>Bacillati</taxon>
        <taxon>Bacillota</taxon>
        <taxon>Erysipelotrichia</taxon>
        <taxon>Erysipelotrichales</taxon>
        <taxon>Coprobacillaceae</taxon>
        <taxon>Longibaculum</taxon>
    </lineage>
</organism>
<dbReference type="GeneID" id="98916645"/>
<evidence type="ECO:0000256" key="9">
    <source>
        <dbReference type="ARBA" id="ARBA00023012"/>
    </source>
</evidence>
<dbReference type="AlphaFoldDB" id="A0A4R3YHA2"/>
<dbReference type="GO" id="GO:0000155">
    <property type="term" value="F:phosphorelay sensor kinase activity"/>
    <property type="evidence" value="ECO:0007669"/>
    <property type="project" value="TreeGrafter"/>
</dbReference>
<keyword evidence="14" id="KW-1185">Reference proteome</keyword>
<comment type="caution">
    <text evidence="13">The sequence shown here is derived from an EMBL/GenBank/DDBJ whole genome shotgun (WGS) entry which is preliminary data.</text>
</comment>
<dbReference type="EMBL" id="SMCQ01000030">
    <property type="protein sequence ID" value="TCV91677.1"/>
    <property type="molecule type" value="Genomic_DNA"/>
</dbReference>
<feature type="transmembrane region" description="Helical" evidence="11">
    <location>
        <begin position="12"/>
        <end position="32"/>
    </location>
</feature>
<evidence type="ECO:0000256" key="8">
    <source>
        <dbReference type="ARBA" id="ARBA00022989"/>
    </source>
</evidence>
<proteinExistence type="predicted"/>
<keyword evidence="7" id="KW-0418">Kinase</keyword>
<evidence type="ECO:0000259" key="12">
    <source>
        <dbReference type="PROSITE" id="PS50109"/>
    </source>
</evidence>
<dbReference type="Pfam" id="PF02518">
    <property type="entry name" value="HATPase_c"/>
    <property type="match status" value="1"/>
</dbReference>
<dbReference type="RefSeq" id="WP_066450214.1">
    <property type="nucleotide sequence ID" value="NZ_JANKBF010000022.1"/>
</dbReference>
<dbReference type="InterPro" id="IPR004358">
    <property type="entry name" value="Sig_transdc_His_kin-like_C"/>
</dbReference>
<keyword evidence="10 11" id="KW-0472">Membrane</keyword>
<comment type="catalytic activity">
    <reaction evidence="1">
        <text>ATP + protein L-histidine = ADP + protein N-phospho-L-histidine.</text>
        <dbReference type="EC" id="2.7.13.3"/>
    </reaction>
</comment>
<dbReference type="PANTHER" id="PTHR45453:SF2">
    <property type="entry name" value="HISTIDINE KINASE"/>
    <property type="match status" value="1"/>
</dbReference>
<evidence type="ECO:0000256" key="11">
    <source>
        <dbReference type="SAM" id="Phobius"/>
    </source>
</evidence>
<evidence type="ECO:0000256" key="4">
    <source>
        <dbReference type="ARBA" id="ARBA00022475"/>
    </source>
</evidence>
<dbReference type="GO" id="GO:0004721">
    <property type="term" value="F:phosphoprotein phosphatase activity"/>
    <property type="evidence" value="ECO:0007669"/>
    <property type="project" value="TreeGrafter"/>
</dbReference>
<evidence type="ECO:0000256" key="6">
    <source>
        <dbReference type="ARBA" id="ARBA00022692"/>
    </source>
</evidence>
<dbReference type="SMART" id="SM00387">
    <property type="entry name" value="HATPase_c"/>
    <property type="match status" value="1"/>
</dbReference>
<dbReference type="PANTHER" id="PTHR45453">
    <property type="entry name" value="PHOSPHATE REGULON SENSOR PROTEIN PHOR"/>
    <property type="match status" value="1"/>
</dbReference>
<dbReference type="EC" id="2.7.13.3" evidence="3"/>
<dbReference type="InterPro" id="IPR003594">
    <property type="entry name" value="HATPase_dom"/>
</dbReference>
<evidence type="ECO:0000313" key="14">
    <source>
        <dbReference type="Proteomes" id="UP000295515"/>
    </source>
</evidence>
<evidence type="ECO:0000256" key="7">
    <source>
        <dbReference type="ARBA" id="ARBA00022777"/>
    </source>
</evidence>
<keyword evidence="9" id="KW-0902">Two-component regulatory system</keyword>
<feature type="transmembrane region" description="Helical" evidence="11">
    <location>
        <begin position="38"/>
        <end position="56"/>
    </location>
</feature>
<dbReference type="InterPro" id="IPR036890">
    <property type="entry name" value="HATPase_C_sf"/>
</dbReference>
<protein>
    <recommendedName>
        <fullName evidence="3">histidine kinase</fullName>
        <ecNumber evidence="3">2.7.13.3</ecNumber>
    </recommendedName>
</protein>
<dbReference type="InterPro" id="IPR005467">
    <property type="entry name" value="His_kinase_dom"/>
</dbReference>
<keyword evidence="4" id="KW-1003">Cell membrane</keyword>
<keyword evidence="5" id="KW-0808">Transferase</keyword>
<gene>
    <name evidence="13" type="ORF">EDD60_13027</name>
</gene>
<dbReference type="GO" id="GO:0016036">
    <property type="term" value="P:cellular response to phosphate starvation"/>
    <property type="evidence" value="ECO:0007669"/>
    <property type="project" value="TreeGrafter"/>
</dbReference>
<comment type="subcellular location">
    <subcellularLocation>
        <location evidence="2">Cell membrane</location>
        <topology evidence="2">Multi-pass membrane protein</topology>
    </subcellularLocation>
</comment>
<evidence type="ECO:0000256" key="5">
    <source>
        <dbReference type="ARBA" id="ARBA00022679"/>
    </source>
</evidence>
<evidence type="ECO:0000256" key="3">
    <source>
        <dbReference type="ARBA" id="ARBA00012438"/>
    </source>
</evidence>
<dbReference type="SUPFAM" id="SSF55874">
    <property type="entry name" value="ATPase domain of HSP90 chaperone/DNA topoisomerase II/histidine kinase"/>
    <property type="match status" value="1"/>
</dbReference>
<dbReference type="PROSITE" id="PS50109">
    <property type="entry name" value="HIS_KIN"/>
    <property type="match status" value="1"/>
</dbReference>
<sequence>MMRLLHYFKDRYFFYLFALLIMGVFYFILYLYNALIDAIDYALILSSAILVFYFLVDFYKYNKKTKQIDYLLRLNDVSVVDLPKTSLLIEQQYQQLFLKVNQLHIALENQNDQDYHDMLDYFTLWVHQIKTPISALRLLIQSQECSQNELLMQVLRIEQYVDMVLHYIKIDHMASDLRLRRYQLNDIVNDVVKKQATFFIQKKLKLQYEPIDLMILSDEKWISFVIEQVLSNALKYTKEGTISIYVKDETLYIEDSGIGIKEEDLPRLFEKGFTGYNGRIDKKASGLGLYLCKTILDNLGHHIELHSKLGKGTVVSINFHVDDLKVK</sequence>
<dbReference type="InterPro" id="IPR050351">
    <property type="entry name" value="BphY/WalK/GraS-like"/>
</dbReference>
<accession>A0A4R3YHA2</accession>
<evidence type="ECO:0000256" key="10">
    <source>
        <dbReference type="ARBA" id="ARBA00023136"/>
    </source>
</evidence>
<dbReference type="GO" id="GO:0005886">
    <property type="term" value="C:plasma membrane"/>
    <property type="evidence" value="ECO:0007669"/>
    <property type="project" value="UniProtKB-SubCell"/>
</dbReference>
<evidence type="ECO:0000313" key="13">
    <source>
        <dbReference type="EMBL" id="TCV91677.1"/>
    </source>
</evidence>
<dbReference type="PRINTS" id="PR00344">
    <property type="entry name" value="BCTRLSENSOR"/>
</dbReference>
<dbReference type="Proteomes" id="UP000295515">
    <property type="component" value="Unassembled WGS sequence"/>
</dbReference>
<evidence type="ECO:0000256" key="2">
    <source>
        <dbReference type="ARBA" id="ARBA00004651"/>
    </source>
</evidence>
<keyword evidence="6 11" id="KW-0812">Transmembrane</keyword>
<dbReference type="Gene3D" id="3.30.565.10">
    <property type="entry name" value="Histidine kinase-like ATPase, C-terminal domain"/>
    <property type="match status" value="1"/>
</dbReference>
<reference evidence="13 14" key="1">
    <citation type="submission" date="2019-03" db="EMBL/GenBank/DDBJ databases">
        <title>Genomic Encyclopedia of Type Strains, Phase IV (KMG-IV): sequencing the most valuable type-strain genomes for metagenomic binning, comparative biology and taxonomic classification.</title>
        <authorList>
            <person name="Goeker M."/>
        </authorList>
    </citation>
    <scope>NUCLEOTIDE SEQUENCE [LARGE SCALE GENOMIC DNA]</scope>
    <source>
        <strain evidence="13 14">DSM 29487</strain>
    </source>
</reference>
<evidence type="ECO:0000256" key="1">
    <source>
        <dbReference type="ARBA" id="ARBA00000085"/>
    </source>
</evidence>
<name>A0A4R3YHA2_9FIRM</name>
<keyword evidence="8 11" id="KW-1133">Transmembrane helix</keyword>